<dbReference type="InterPro" id="IPR035919">
    <property type="entry name" value="EAL_sf"/>
</dbReference>
<dbReference type="Gene3D" id="3.20.20.450">
    <property type="entry name" value="EAL domain"/>
    <property type="match status" value="1"/>
</dbReference>
<protein>
    <submittedName>
        <fullName evidence="2">Diguanylate phosphodiesterase</fullName>
    </submittedName>
</protein>
<dbReference type="OrthoDB" id="9813903at2"/>
<dbReference type="Proteomes" id="UP000021369">
    <property type="component" value="Unassembled WGS sequence"/>
</dbReference>
<dbReference type="AlphaFoldDB" id="A0A011V260"/>
<dbReference type="PANTHER" id="PTHR33121">
    <property type="entry name" value="CYCLIC DI-GMP PHOSPHODIESTERASE PDEF"/>
    <property type="match status" value="1"/>
</dbReference>
<dbReference type="InterPro" id="IPR050706">
    <property type="entry name" value="Cyclic-di-GMP_PDE-like"/>
</dbReference>
<sequence>MNSKSKGILLMKEYLEKASGAGSTSELVDLDEKYKAMLADVDEDGLMELHQAFSVYARSIMQQLEEKESSGKAAELSGKARSEYLKVQQLLDVNQLTYHFQPIVRADNGQIFAYEALMRADGVEGITPFHILKYAELSGRLSEVEEYTFLNVLNMLKDNSESLRGRPVFINSIANVRTSPEKEEEIELLLEEHADIVVIEITEISEFDDSKLEKIKEKYDSLGIPIAIDDFGTGYSNISNLLRYTPNFVKIDRILITDIANNTNKKHFVREIIDFCHENGLKALAEGVETYDELRTVILLGVDLIQGFYTARPAADILPEIHYERRQEIIECRRELEDGRRLKIYTADKYEKVSLERLGKEGYSCIHIGFRYHDGNVTIAGSGNYDSGIHIQCSDGFNGMIVLENAHLSNIAGRPCIDVGSESCVTLCLNGNNRLTGGGIRVDESSKFNTEGDGDLDIQLGDTDYYGIGNDLSSAHGRLEFGHDGTISVSAKSHSGVCIGSGRGGEISIGRGRYTFNTAGASSVGVGAFDGNSKIEILGCDLSMALNGAFNVGIGAVGGNAKIHMIYSSVNVTLNSQMAAGVGSLSCGDADIHIEHMNIHENIHASELSAFGALRGDSDIKMENANVEITADGSKALAFGSKTGSTDLYTDAITLSVELANSLGYITTAKNISNNGGRTKIKLNGSEYDTIPAG</sequence>
<dbReference type="InterPro" id="IPR001633">
    <property type="entry name" value="EAL_dom"/>
</dbReference>
<dbReference type="PANTHER" id="PTHR33121:SF70">
    <property type="entry name" value="SIGNALING PROTEIN YKOW"/>
    <property type="match status" value="1"/>
</dbReference>
<feature type="domain" description="EAL" evidence="1">
    <location>
        <begin position="80"/>
        <end position="327"/>
    </location>
</feature>
<dbReference type="GO" id="GO:0071111">
    <property type="term" value="F:cyclic-guanylate-specific phosphodiesterase activity"/>
    <property type="evidence" value="ECO:0007669"/>
    <property type="project" value="InterPro"/>
</dbReference>
<evidence type="ECO:0000313" key="2">
    <source>
        <dbReference type="EMBL" id="EXM39517.1"/>
    </source>
</evidence>
<comment type="caution">
    <text evidence="2">The sequence shown here is derived from an EMBL/GenBank/DDBJ whole genome shotgun (WGS) entry which is preliminary data.</text>
</comment>
<evidence type="ECO:0000313" key="3">
    <source>
        <dbReference type="Proteomes" id="UP000021369"/>
    </source>
</evidence>
<dbReference type="Pfam" id="PF00563">
    <property type="entry name" value="EAL"/>
    <property type="match status" value="1"/>
</dbReference>
<dbReference type="PATRIC" id="fig|1341156.4.peg.1706"/>
<accession>A0A011V260</accession>
<name>A0A011V260_RUMAL</name>
<gene>
    <name evidence="2" type="ORF">RASY3_06450</name>
</gene>
<organism evidence="2 3">
    <name type="scientific">Ruminococcus albus SY3</name>
    <dbReference type="NCBI Taxonomy" id="1341156"/>
    <lineage>
        <taxon>Bacteria</taxon>
        <taxon>Bacillati</taxon>
        <taxon>Bacillota</taxon>
        <taxon>Clostridia</taxon>
        <taxon>Eubacteriales</taxon>
        <taxon>Oscillospiraceae</taxon>
        <taxon>Ruminococcus</taxon>
    </lineage>
</organism>
<evidence type="ECO:0000259" key="1">
    <source>
        <dbReference type="PROSITE" id="PS50883"/>
    </source>
</evidence>
<dbReference type="CDD" id="cd01948">
    <property type="entry name" value="EAL"/>
    <property type="match status" value="1"/>
</dbReference>
<proteinExistence type="predicted"/>
<reference evidence="2 3" key="1">
    <citation type="submission" date="2013-06" db="EMBL/GenBank/DDBJ databases">
        <title>Rumen cellulosomics: divergent fiber-degrading strategies revealed by comparative genome-wide analysis of six Ruminococcal strains.</title>
        <authorList>
            <person name="Dassa B."/>
            <person name="Borovok I."/>
            <person name="Lamed R."/>
            <person name="Flint H."/>
            <person name="Yeoman C.J."/>
            <person name="White B."/>
            <person name="Bayer E.A."/>
        </authorList>
    </citation>
    <scope>NUCLEOTIDE SEQUENCE [LARGE SCALE GENOMIC DNA]</scope>
    <source>
        <strain evidence="2 3">SY3</strain>
    </source>
</reference>
<keyword evidence="3" id="KW-1185">Reference proteome</keyword>
<dbReference type="SUPFAM" id="SSF141868">
    <property type="entry name" value="EAL domain-like"/>
    <property type="match status" value="1"/>
</dbReference>
<dbReference type="EMBL" id="JEOB01000002">
    <property type="protein sequence ID" value="EXM39517.1"/>
    <property type="molecule type" value="Genomic_DNA"/>
</dbReference>
<dbReference type="PROSITE" id="PS50883">
    <property type="entry name" value="EAL"/>
    <property type="match status" value="1"/>
</dbReference>
<dbReference type="SMART" id="SM00052">
    <property type="entry name" value="EAL"/>
    <property type="match status" value="1"/>
</dbReference>
<dbReference type="RefSeq" id="WP_051506354.1">
    <property type="nucleotide sequence ID" value="NZ_JEOB01000002.1"/>
</dbReference>